<accession>A0A383W5F0</accession>
<proteinExistence type="inferred from homology"/>
<dbReference type="InterPro" id="IPR005552">
    <property type="entry name" value="Scramblase"/>
</dbReference>
<evidence type="ECO:0000256" key="2">
    <source>
        <dbReference type="RuleBase" id="RU363116"/>
    </source>
</evidence>
<organism evidence="3 4">
    <name type="scientific">Tetradesmus obliquus</name>
    <name type="common">Green alga</name>
    <name type="synonym">Acutodesmus obliquus</name>
    <dbReference type="NCBI Taxonomy" id="3088"/>
    <lineage>
        <taxon>Eukaryota</taxon>
        <taxon>Viridiplantae</taxon>
        <taxon>Chlorophyta</taxon>
        <taxon>core chlorophytes</taxon>
        <taxon>Chlorophyceae</taxon>
        <taxon>CS clade</taxon>
        <taxon>Sphaeropleales</taxon>
        <taxon>Scenedesmaceae</taxon>
        <taxon>Tetradesmus</taxon>
    </lineage>
</organism>
<reference evidence="3 4" key="1">
    <citation type="submission" date="2016-10" db="EMBL/GenBank/DDBJ databases">
        <authorList>
            <person name="Cai Z."/>
        </authorList>
    </citation>
    <scope>NUCLEOTIDE SEQUENCE [LARGE SCALE GENOMIC DNA]</scope>
</reference>
<evidence type="ECO:0000313" key="3">
    <source>
        <dbReference type="EMBL" id="SZX72433.1"/>
    </source>
</evidence>
<evidence type="ECO:0000313" key="4">
    <source>
        <dbReference type="Proteomes" id="UP000256970"/>
    </source>
</evidence>
<keyword evidence="4" id="KW-1185">Reference proteome</keyword>
<sequence length="286" mass="31628">MELGSMGSSAMEAPLLQSMTTDLEALPAVVIRQQSQWAEVIAQAFAVPYESVNKYKMAALPDDVQAAGSWMPTAAQLDALPELMRVEEASSLWGRIALTCLGWLHLRPLQLHFTERGAERLTAQRPFRLGGCCGCPLETTVMQEDAVLGKAVEDFGCVDNFCRCVYHTRVYQQQQSPGRELQHRFSLKTWLCCCGGRRNNCCGATCCNEELMIDVLDQQGQAVATIRKLYAPSSDCSAFCRMSSMFSNYVLEFPKEASAAQRALLMAALLHVDYQLFERKGGASDS</sequence>
<dbReference type="Proteomes" id="UP000256970">
    <property type="component" value="Unassembled WGS sequence"/>
</dbReference>
<dbReference type="PANTHER" id="PTHR23248">
    <property type="entry name" value="PHOSPHOLIPID SCRAMBLASE-RELATED"/>
    <property type="match status" value="1"/>
</dbReference>
<dbReference type="PANTHER" id="PTHR23248:SF9">
    <property type="entry name" value="PHOSPHOLIPID SCRAMBLASE"/>
    <property type="match status" value="1"/>
</dbReference>
<comment type="similarity">
    <text evidence="1 2">Belongs to the phospholipid scramblase family.</text>
</comment>
<name>A0A383W5F0_TETOB</name>
<gene>
    <name evidence="3" type="ORF">BQ4739_LOCUS12614</name>
</gene>
<evidence type="ECO:0000256" key="1">
    <source>
        <dbReference type="ARBA" id="ARBA00005350"/>
    </source>
</evidence>
<dbReference type="AlphaFoldDB" id="A0A383W5F0"/>
<dbReference type="GO" id="GO:0005886">
    <property type="term" value="C:plasma membrane"/>
    <property type="evidence" value="ECO:0007669"/>
    <property type="project" value="TreeGrafter"/>
</dbReference>
<dbReference type="GO" id="GO:0017128">
    <property type="term" value="F:phospholipid scramblase activity"/>
    <property type="evidence" value="ECO:0007669"/>
    <property type="project" value="InterPro"/>
</dbReference>
<dbReference type="EMBL" id="FNXT01001138">
    <property type="protein sequence ID" value="SZX72433.1"/>
    <property type="molecule type" value="Genomic_DNA"/>
</dbReference>
<protein>
    <recommendedName>
        <fullName evidence="2">Phospholipid scramblase</fullName>
    </recommendedName>
</protein>
<dbReference type="Pfam" id="PF03803">
    <property type="entry name" value="Scramblase"/>
    <property type="match status" value="1"/>
</dbReference>